<dbReference type="STRING" id="1518501.CQ10_12445"/>
<dbReference type="Pfam" id="PF07681">
    <property type="entry name" value="DoxX"/>
    <property type="match status" value="1"/>
</dbReference>
<proteinExistence type="inferred from homology"/>
<feature type="transmembrane region" description="Helical" evidence="7">
    <location>
        <begin position="50"/>
        <end position="72"/>
    </location>
</feature>
<dbReference type="PANTHER" id="PTHR33452">
    <property type="entry name" value="OXIDOREDUCTASE CATD-RELATED"/>
    <property type="match status" value="1"/>
</dbReference>
<protein>
    <submittedName>
        <fullName evidence="8">LuxR family transcriptional regulator</fullName>
    </submittedName>
</protein>
<comment type="similarity">
    <text evidence="2">Belongs to the DoxX family.</text>
</comment>
<accession>A0A0R3M736</accession>
<evidence type="ECO:0000256" key="4">
    <source>
        <dbReference type="ARBA" id="ARBA00022692"/>
    </source>
</evidence>
<evidence type="ECO:0000256" key="1">
    <source>
        <dbReference type="ARBA" id="ARBA00004651"/>
    </source>
</evidence>
<feature type="transmembrane region" description="Helical" evidence="7">
    <location>
        <begin position="12"/>
        <end position="30"/>
    </location>
</feature>
<evidence type="ECO:0000313" key="9">
    <source>
        <dbReference type="Proteomes" id="UP000051913"/>
    </source>
</evidence>
<keyword evidence="6 7" id="KW-0472">Membrane</keyword>
<keyword evidence="3" id="KW-1003">Cell membrane</keyword>
<comment type="caution">
    <text evidence="8">The sequence shown here is derived from an EMBL/GenBank/DDBJ whole genome shotgun (WGS) entry which is preliminary data.</text>
</comment>
<evidence type="ECO:0000256" key="3">
    <source>
        <dbReference type="ARBA" id="ARBA00022475"/>
    </source>
</evidence>
<dbReference type="Proteomes" id="UP000051913">
    <property type="component" value="Unassembled WGS sequence"/>
</dbReference>
<evidence type="ECO:0000256" key="7">
    <source>
        <dbReference type="SAM" id="Phobius"/>
    </source>
</evidence>
<keyword evidence="9" id="KW-1185">Reference proteome</keyword>
<feature type="transmembrane region" description="Helical" evidence="7">
    <location>
        <begin position="79"/>
        <end position="97"/>
    </location>
</feature>
<dbReference type="InterPro" id="IPR051907">
    <property type="entry name" value="DoxX-like_oxidoreductase"/>
</dbReference>
<evidence type="ECO:0000313" key="8">
    <source>
        <dbReference type="EMBL" id="KRR12982.1"/>
    </source>
</evidence>
<dbReference type="OrthoDB" id="9808524at2"/>
<evidence type="ECO:0000256" key="2">
    <source>
        <dbReference type="ARBA" id="ARBA00006679"/>
    </source>
</evidence>
<dbReference type="RefSeq" id="WP_057848771.1">
    <property type="nucleotide sequence ID" value="NZ_LLXX01000023.1"/>
</dbReference>
<evidence type="ECO:0000256" key="6">
    <source>
        <dbReference type="ARBA" id="ARBA00023136"/>
    </source>
</evidence>
<dbReference type="EMBL" id="LLXX01000023">
    <property type="protein sequence ID" value="KRR12982.1"/>
    <property type="molecule type" value="Genomic_DNA"/>
</dbReference>
<dbReference type="InterPro" id="IPR032808">
    <property type="entry name" value="DoxX"/>
</dbReference>
<dbReference type="AlphaFoldDB" id="A0A0R3M736"/>
<reference evidence="8 9" key="1">
    <citation type="submission" date="2014-03" db="EMBL/GenBank/DDBJ databases">
        <title>Bradyrhizobium valentinum sp. nov., isolated from effective nodules of Lupinus mariae-josephae, a lupine endemic of basic-lime soils in Eastern Spain.</title>
        <authorList>
            <person name="Duran D."/>
            <person name="Rey L."/>
            <person name="Navarro A."/>
            <person name="Busquets A."/>
            <person name="Imperial J."/>
            <person name="Ruiz-Argueso T."/>
        </authorList>
    </citation>
    <scope>NUCLEOTIDE SEQUENCE [LARGE SCALE GENOMIC DNA]</scope>
    <source>
        <strain evidence="8 9">LmjM3</strain>
    </source>
</reference>
<gene>
    <name evidence="8" type="ORF">CP49_31515</name>
</gene>
<name>A0A0R3M736_9BRAD</name>
<feature type="transmembrane region" description="Helical" evidence="7">
    <location>
        <begin position="109"/>
        <end position="130"/>
    </location>
</feature>
<dbReference type="GO" id="GO:0005886">
    <property type="term" value="C:plasma membrane"/>
    <property type="evidence" value="ECO:0007669"/>
    <property type="project" value="UniProtKB-SubCell"/>
</dbReference>
<comment type="subcellular location">
    <subcellularLocation>
        <location evidence="1">Cell membrane</location>
        <topology evidence="1">Multi-pass membrane protein</topology>
    </subcellularLocation>
</comment>
<dbReference type="PANTHER" id="PTHR33452:SF4">
    <property type="entry name" value="BLL4328 PROTEIN"/>
    <property type="match status" value="1"/>
</dbReference>
<keyword evidence="5 7" id="KW-1133">Transmembrane helix</keyword>
<sequence>MDKMLAKWQPTALSLFRFITGLLLFQYGVAKILKFPTIPEGNAAAFLNKVQLMSLSGAAGAIELILGGLLLLGLFTRPVAFILAGEMAFAYFIGHAPRSFFPLINGGTLAILFCFACLYLSTAGGGPYSLDAMMRKKT</sequence>
<keyword evidence="4 7" id="KW-0812">Transmembrane</keyword>
<organism evidence="8 9">
    <name type="scientific">Bradyrhizobium valentinum</name>
    <dbReference type="NCBI Taxonomy" id="1518501"/>
    <lineage>
        <taxon>Bacteria</taxon>
        <taxon>Pseudomonadati</taxon>
        <taxon>Pseudomonadota</taxon>
        <taxon>Alphaproteobacteria</taxon>
        <taxon>Hyphomicrobiales</taxon>
        <taxon>Nitrobacteraceae</taxon>
        <taxon>Bradyrhizobium</taxon>
    </lineage>
</organism>
<evidence type="ECO:0000256" key="5">
    <source>
        <dbReference type="ARBA" id="ARBA00022989"/>
    </source>
</evidence>